<dbReference type="Proteomes" id="UP000078084">
    <property type="component" value="Unassembled WGS sequence"/>
</dbReference>
<evidence type="ECO:0000259" key="25">
    <source>
        <dbReference type="Pfam" id="PF08245"/>
    </source>
</evidence>
<name>A0A171KQR6_9BURK</name>
<dbReference type="Pfam" id="PF08245">
    <property type="entry name" value="Mur_ligase_M"/>
    <property type="match status" value="1"/>
</dbReference>
<evidence type="ECO:0000256" key="19">
    <source>
        <dbReference type="ARBA" id="ARBA00047493"/>
    </source>
</evidence>
<evidence type="ECO:0000256" key="13">
    <source>
        <dbReference type="ARBA" id="ARBA00022840"/>
    </source>
</evidence>
<dbReference type="NCBIfam" id="NF008101">
    <property type="entry name" value="PRK10846.1"/>
    <property type="match status" value="1"/>
</dbReference>
<reference evidence="26 27" key="1">
    <citation type="submission" date="2015-04" db="EMBL/GenBank/DDBJ databases">
        <title>Genome sequence of Kerstersia gyiorum CG1.</title>
        <authorList>
            <person name="Greninger A.L."/>
            <person name="Kozyreva V."/>
            <person name="Chaturvedi V."/>
        </authorList>
    </citation>
    <scope>NUCLEOTIDE SEQUENCE [LARGE SCALE GENOMIC DNA]</scope>
    <source>
        <strain evidence="26 27">CG1</strain>
    </source>
</reference>
<feature type="domain" description="Mur ligase C-terminal" evidence="24">
    <location>
        <begin position="292"/>
        <end position="421"/>
    </location>
</feature>
<keyword evidence="13 23" id="KW-0067">ATP-binding</keyword>
<dbReference type="FunFam" id="3.40.1190.10:FF:000004">
    <property type="entry name" value="Dihydrofolate synthase/folylpolyglutamate synthase"/>
    <property type="match status" value="1"/>
</dbReference>
<dbReference type="PANTHER" id="PTHR11136:SF0">
    <property type="entry name" value="DIHYDROFOLATE SYNTHETASE-RELATED"/>
    <property type="match status" value="1"/>
</dbReference>
<evidence type="ECO:0000259" key="24">
    <source>
        <dbReference type="Pfam" id="PF02875"/>
    </source>
</evidence>
<evidence type="ECO:0000256" key="22">
    <source>
        <dbReference type="ARBA" id="ARBA00049161"/>
    </source>
</evidence>
<evidence type="ECO:0000256" key="8">
    <source>
        <dbReference type="ARBA" id="ARBA00013025"/>
    </source>
</evidence>
<evidence type="ECO:0000256" key="2">
    <source>
        <dbReference type="ARBA" id="ARBA00002714"/>
    </source>
</evidence>
<evidence type="ECO:0000313" key="26">
    <source>
        <dbReference type="EMBL" id="KKO71233.1"/>
    </source>
</evidence>
<dbReference type="GO" id="GO:0046656">
    <property type="term" value="P:folic acid biosynthetic process"/>
    <property type="evidence" value="ECO:0007669"/>
    <property type="project" value="UniProtKB-KW"/>
</dbReference>
<evidence type="ECO:0000256" key="7">
    <source>
        <dbReference type="ARBA" id="ARBA00013023"/>
    </source>
</evidence>
<dbReference type="NCBIfam" id="TIGR01499">
    <property type="entry name" value="folC"/>
    <property type="match status" value="1"/>
</dbReference>
<gene>
    <name evidence="26" type="ORF">AAV32_11770</name>
</gene>
<dbReference type="STRING" id="206506.AAV32_11770"/>
<comment type="similarity">
    <text evidence="5 23">Belongs to the folylpolyglutamate synthase family.</text>
</comment>
<evidence type="ECO:0000256" key="18">
    <source>
        <dbReference type="ARBA" id="ARBA00032510"/>
    </source>
</evidence>
<evidence type="ECO:0000256" key="14">
    <source>
        <dbReference type="ARBA" id="ARBA00022842"/>
    </source>
</evidence>
<keyword evidence="15" id="KW-0289">Folate biosynthesis</keyword>
<evidence type="ECO:0000256" key="21">
    <source>
        <dbReference type="ARBA" id="ARBA00049035"/>
    </source>
</evidence>
<evidence type="ECO:0000256" key="1">
    <source>
        <dbReference type="ARBA" id="ARBA00001946"/>
    </source>
</evidence>
<feature type="domain" description="Mur ligase central" evidence="25">
    <location>
        <begin position="52"/>
        <end position="266"/>
    </location>
</feature>
<comment type="catalytic activity">
    <reaction evidence="21">
        <text>(6R)-5,10-methylenetetrahydrofolyl-(gamma-L-Glu)(n) + L-glutamate + ATP = (6R)-5,10-methylenetetrahydrofolyl-(gamma-L-Glu)(n+1) + ADP + phosphate + H(+)</text>
        <dbReference type="Rhea" id="RHEA:51912"/>
        <dbReference type="Rhea" id="RHEA-COMP:13257"/>
        <dbReference type="Rhea" id="RHEA-COMP:13258"/>
        <dbReference type="ChEBI" id="CHEBI:15378"/>
        <dbReference type="ChEBI" id="CHEBI:29985"/>
        <dbReference type="ChEBI" id="CHEBI:30616"/>
        <dbReference type="ChEBI" id="CHEBI:43474"/>
        <dbReference type="ChEBI" id="CHEBI:136572"/>
        <dbReference type="ChEBI" id="CHEBI:456216"/>
        <dbReference type="EC" id="6.3.2.17"/>
    </reaction>
</comment>
<evidence type="ECO:0000256" key="10">
    <source>
        <dbReference type="ARBA" id="ARBA00022598"/>
    </source>
</evidence>
<accession>A0A171KQR6</accession>
<evidence type="ECO:0000313" key="27">
    <source>
        <dbReference type="Proteomes" id="UP000078084"/>
    </source>
</evidence>
<dbReference type="Gene3D" id="3.40.1190.10">
    <property type="entry name" value="Mur-like, catalytic domain"/>
    <property type="match status" value="1"/>
</dbReference>
<dbReference type="InterPro" id="IPR004101">
    <property type="entry name" value="Mur_ligase_C"/>
</dbReference>
<dbReference type="RefSeq" id="WP_068372545.1">
    <property type="nucleotide sequence ID" value="NZ_CP033936.1"/>
</dbReference>
<comment type="catalytic activity">
    <reaction evidence="20">
        <text>10-formyltetrahydrofolyl-(gamma-L-Glu)(n) + L-glutamate + ATP = 10-formyltetrahydrofolyl-(gamma-L-Glu)(n+1) + ADP + phosphate + H(+)</text>
        <dbReference type="Rhea" id="RHEA:51904"/>
        <dbReference type="Rhea" id="RHEA-COMP:13088"/>
        <dbReference type="Rhea" id="RHEA-COMP:14300"/>
        <dbReference type="ChEBI" id="CHEBI:15378"/>
        <dbReference type="ChEBI" id="CHEBI:29985"/>
        <dbReference type="ChEBI" id="CHEBI:30616"/>
        <dbReference type="ChEBI" id="CHEBI:43474"/>
        <dbReference type="ChEBI" id="CHEBI:134413"/>
        <dbReference type="ChEBI" id="CHEBI:456216"/>
        <dbReference type="EC" id="6.3.2.17"/>
    </reaction>
</comment>
<comment type="catalytic activity">
    <reaction evidence="22">
        <text>7,8-dihydropteroate + L-glutamate + ATP = 7,8-dihydrofolate + ADP + phosphate + H(+)</text>
        <dbReference type="Rhea" id="RHEA:23584"/>
        <dbReference type="ChEBI" id="CHEBI:15378"/>
        <dbReference type="ChEBI" id="CHEBI:17839"/>
        <dbReference type="ChEBI" id="CHEBI:29985"/>
        <dbReference type="ChEBI" id="CHEBI:30616"/>
        <dbReference type="ChEBI" id="CHEBI:43474"/>
        <dbReference type="ChEBI" id="CHEBI:57451"/>
        <dbReference type="ChEBI" id="CHEBI:456216"/>
        <dbReference type="EC" id="6.3.2.12"/>
    </reaction>
</comment>
<comment type="pathway">
    <text evidence="4">Cofactor biosynthesis; tetrahydrofolylpolyglutamate biosynthesis.</text>
</comment>
<protein>
    <recommendedName>
        <fullName evidence="9">Dihydrofolate synthase/folylpolyglutamate synthase</fullName>
        <ecNumber evidence="7">6.3.2.12</ecNumber>
        <ecNumber evidence="8">6.3.2.17</ecNumber>
    </recommendedName>
    <alternativeName>
        <fullName evidence="18">Folylpoly-gamma-glutamate synthetase-dihydrofolate synthetase</fullName>
    </alternativeName>
    <alternativeName>
        <fullName evidence="16">Folylpolyglutamate synthetase</fullName>
    </alternativeName>
    <alternativeName>
        <fullName evidence="17">Tetrahydrofolylpolyglutamate synthase</fullName>
    </alternativeName>
</protein>
<dbReference type="GO" id="GO:0046872">
    <property type="term" value="F:metal ion binding"/>
    <property type="evidence" value="ECO:0007669"/>
    <property type="project" value="UniProtKB-KW"/>
</dbReference>
<dbReference type="SUPFAM" id="SSF53623">
    <property type="entry name" value="MurD-like peptide ligases, catalytic domain"/>
    <property type="match status" value="1"/>
</dbReference>
<dbReference type="GO" id="GO:0004326">
    <property type="term" value="F:tetrahydrofolylpolyglutamate synthase activity"/>
    <property type="evidence" value="ECO:0007669"/>
    <property type="project" value="UniProtKB-EC"/>
</dbReference>
<proteinExistence type="inferred from homology"/>
<comment type="subunit">
    <text evidence="6">Monomer.</text>
</comment>
<dbReference type="Pfam" id="PF02875">
    <property type="entry name" value="Mur_ligase_C"/>
    <property type="match status" value="1"/>
</dbReference>
<dbReference type="EMBL" id="LBNE01000008">
    <property type="protein sequence ID" value="KKO71233.1"/>
    <property type="molecule type" value="Genomic_DNA"/>
</dbReference>
<evidence type="ECO:0000256" key="15">
    <source>
        <dbReference type="ARBA" id="ARBA00022909"/>
    </source>
</evidence>
<comment type="pathway">
    <text evidence="3">Cofactor biosynthesis; tetrahydrofolate biosynthesis; 7,8-dihydrofolate from 2-amino-4-hydroxy-6-hydroxymethyl-7,8-dihydropteridine diphosphate and 4-aminobenzoate: step 2/2.</text>
</comment>
<evidence type="ECO:0000256" key="16">
    <source>
        <dbReference type="ARBA" id="ARBA00030048"/>
    </source>
</evidence>
<dbReference type="InterPro" id="IPR013221">
    <property type="entry name" value="Mur_ligase_cen"/>
</dbReference>
<evidence type="ECO:0000256" key="5">
    <source>
        <dbReference type="ARBA" id="ARBA00008276"/>
    </source>
</evidence>
<dbReference type="PIRSF" id="PIRSF001563">
    <property type="entry name" value="Folylpolyglu_synth"/>
    <property type="match status" value="1"/>
</dbReference>
<dbReference type="InterPro" id="IPR001645">
    <property type="entry name" value="Folylpolyglutamate_synth"/>
</dbReference>
<evidence type="ECO:0000256" key="3">
    <source>
        <dbReference type="ARBA" id="ARBA00004799"/>
    </source>
</evidence>
<keyword evidence="10 23" id="KW-0436">Ligase</keyword>
<comment type="cofactor">
    <cofactor evidence="1">
        <name>Mg(2+)</name>
        <dbReference type="ChEBI" id="CHEBI:18420"/>
    </cofactor>
</comment>
<dbReference type="InterPro" id="IPR036565">
    <property type="entry name" value="Mur-like_cat_sf"/>
</dbReference>
<dbReference type="GO" id="GO:0005524">
    <property type="term" value="F:ATP binding"/>
    <property type="evidence" value="ECO:0007669"/>
    <property type="project" value="UniProtKB-KW"/>
</dbReference>
<dbReference type="SUPFAM" id="SSF53244">
    <property type="entry name" value="MurD-like peptide ligases, peptide-binding domain"/>
    <property type="match status" value="1"/>
</dbReference>
<dbReference type="GO" id="GO:0008841">
    <property type="term" value="F:dihydrofolate synthase activity"/>
    <property type="evidence" value="ECO:0007669"/>
    <property type="project" value="UniProtKB-EC"/>
</dbReference>
<dbReference type="PATRIC" id="fig|206506.3.peg.2504"/>
<dbReference type="Gene3D" id="3.90.190.20">
    <property type="entry name" value="Mur ligase, C-terminal domain"/>
    <property type="match status" value="1"/>
</dbReference>
<dbReference type="GO" id="GO:0005737">
    <property type="term" value="C:cytoplasm"/>
    <property type="evidence" value="ECO:0007669"/>
    <property type="project" value="TreeGrafter"/>
</dbReference>
<dbReference type="UniPathway" id="UPA00077">
    <property type="reaction ID" value="UER00157"/>
</dbReference>
<comment type="catalytic activity">
    <reaction evidence="19">
        <text>(6S)-5,6,7,8-tetrahydrofolyl-(gamma-L-Glu)(n) + L-glutamate + ATP = (6S)-5,6,7,8-tetrahydrofolyl-(gamma-L-Glu)(n+1) + ADP + phosphate + H(+)</text>
        <dbReference type="Rhea" id="RHEA:10580"/>
        <dbReference type="Rhea" id="RHEA-COMP:14738"/>
        <dbReference type="Rhea" id="RHEA-COMP:14740"/>
        <dbReference type="ChEBI" id="CHEBI:15378"/>
        <dbReference type="ChEBI" id="CHEBI:29985"/>
        <dbReference type="ChEBI" id="CHEBI:30616"/>
        <dbReference type="ChEBI" id="CHEBI:43474"/>
        <dbReference type="ChEBI" id="CHEBI:141005"/>
        <dbReference type="ChEBI" id="CHEBI:456216"/>
        <dbReference type="EC" id="6.3.2.17"/>
    </reaction>
</comment>
<evidence type="ECO:0000256" key="11">
    <source>
        <dbReference type="ARBA" id="ARBA00022723"/>
    </source>
</evidence>
<dbReference type="GO" id="GO:0046654">
    <property type="term" value="P:tetrahydrofolate biosynthetic process"/>
    <property type="evidence" value="ECO:0007669"/>
    <property type="project" value="UniProtKB-UniPathway"/>
</dbReference>
<sequence length="439" mass="47922">MPSILDDAQATLTQWLSYLESIHAKPIDMGLERVKEVAKRLDLHFDAVIFTVAGTNGKGSTCTMLEAILQSAGYRVGLYTSPHLMVFNERARVDGEYATDAQLIEHFRKVEGARGDVSLTYFEFTTLAILSLFAASRLDAVVLEVGLGGRLDAVNILDTDCAILTSVDIDHTEWLGDTREVIGWEKAHIFRKDKPAICSDPMPPESVARYAEEIGADLWQFGRDFNYSGDRQQWGYGGRSQRRRALAYPALRGANQLLNASAALAALEAVQERLPVPQQAVRVGLSQASLPGRFQILPGQPAVILDVAHNPHAAAVLAQNLDNMGYHPYTYAVLGMLSDKDREAVIRTMGRRIDGWYCATLQGPRGTTGEELAAKVRQTLEIQEGKEGEPAVHACQDVRTAFAAAREAAQDNDRIVVFGSFLTVAGALEALGRTAGVRA</sequence>
<keyword evidence="14" id="KW-0460">Magnesium</keyword>
<keyword evidence="12 23" id="KW-0547">Nucleotide-binding</keyword>
<dbReference type="EC" id="6.3.2.17" evidence="8"/>
<keyword evidence="11" id="KW-0479">Metal-binding</keyword>
<evidence type="ECO:0000256" key="23">
    <source>
        <dbReference type="PIRNR" id="PIRNR001563"/>
    </source>
</evidence>
<comment type="caution">
    <text evidence="26">The sequence shown here is derived from an EMBL/GenBank/DDBJ whole genome shotgun (WGS) entry which is preliminary data.</text>
</comment>
<dbReference type="OrthoDB" id="9809356at2"/>
<comment type="function">
    <text evidence="2">Functions in two distinct reactions of the de novo folate biosynthetic pathway. Catalyzes the addition of a glutamate residue to dihydropteroate (7,8-dihydropteroate or H2Pte) to form dihydrofolate (7,8-dihydrofolate monoglutamate or H2Pte-Glu). Also catalyzes successive additions of L-glutamate to tetrahydrofolate or 10-formyltetrahydrofolate or 5,10-methylenetetrahydrofolate, leading to folylpolyglutamate derivatives.</text>
</comment>
<dbReference type="EC" id="6.3.2.12" evidence="7"/>
<evidence type="ECO:0000256" key="6">
    <source>
        <dbReference type="ARBA" id="ARBA00011245"/>
    </source>
</evidence>
<evidence type="ECO:0000256" key="9">
    <source>
        <dbReference type="ARBA" id="ARBA00019357"/>
    </source>
</evidence>
<organism evidence="26 27">
    <name type="scientific">Kerstersia gyiorum</name>
    <dbReference type="NCBI Taxonomy" id="206506"/>
    <lineage>
        <taxon>Bacteria</taxon>
        <taxon>Pseudomonadati</taxon>
        <taxon>Pseudomonadota</taxon>
        <taxon>Betaproteobacteria</taxon>
        <taxon>Burkholderiales</taxon>
        <taxon>Alcaligenaceae</taxon>
        <taxon>Kerstersia</taxon>
    </lineage>
</organism>
<evidence type="ECO:0000256" key="17">
    <source>
        <dbReference type="ARBA" id="ARBA00030592"/>
    </source>
</evidence>
<keyword evidence="27" id="KW-1185">Reference proteome</keyword>
<evidence type="ECO:0000256" key="20">
    <source>
        <dbReference type="ARBA" id="ARBA00047808"/>
    </source>
</evidence>
<dbReference type="PANTHER" id="PTHR11136">
    <property type="entry name" value="FOLYLPOLYGLUTAMATE SYNTHASE-RELATED"/>
    <property type="match status" value="1"/>
</dbReference>
<dbReference type="AlphaFoldDB" id="A0A171KQR6"/>
<evidence type="ECO:0000256" key="12">
    <source>
        <dbReference type="ARBA" id="ARBA00022741"/>
    </source>
</evidence>
<dbReference type="InterPro" id="IPR036615">
    <property type="entry name" value="Mur_ligase_C_dom_sf"/>
</dbReference>
<evidence type="ECO:0000256" key="4">
    <source>
        <dbReference type="ARBA" id="ARBA00005150"/>
    </source>
</evidence>